<protein>
    <recommendedName>
        <fullName evidence="11">TonB-dependent receptor plug domain-containing protein</fullName>
    </recommendedName>
</protein>
<keyword evidence="7 8" id="KW-0998">Cell outer membrane</keyword>
<evidence type="ECO:0000256" key="5">
    <source>
        <dbReference type="ARBA" id="ARBA00022729"/>
    </source>
</evidence>
<comment type="subcellular location">
    <subcellularLocation>
        <location evidence="1 8">Cell outer membrane</location>
        <topology evidence="1 8">Multi-pass membrane protein</topology>
    </subcellularLocation>
</comment>
<keyword evidence="5 10" id="KW-0732">Signal</keyword>
<evidence type="ECO:0000256" key="1">
    <source>
        <dbReference type="ARBA" id="ARBA00004571"/>
    </source>
</evidence>
<reference evidence="12" key="1">
    <citation type="submission" date="2021-04" db="EMBL/GenBank/DDBJ databases">
        <authorList>
            <person name="Rodrigo-Torres L."/>
            <person name="Arahal R. D."/>
            <person name="Lucena T."/>
        </authorList>
    </citation>
    <scope>NUCLEOTIDE SEQUENCE</scope>
    <source>
        <strain evidence="12">CECT 9275</strain>
    </source>
</reference>
<keyword evidence="3 8" id="KW-1134">Transmembrane beta strand</keyword>
<dbReference type="PANTHER" id="PTHR30069">
    <property type="entry name" value="TONB-DEPENDENT OUTER MEMBRANE RECEPTOR"/>
    <property type="match status" value="1"/>
</dbReference>
<keyword evidence="2 8" id="KW-0813">Transport</keyword>
<feature type="compositionally biased region" description="Basic and acidic residues" evidence="9">
    <location>
        <begin position="122"/>
        <end position="133"/>
    </location>
</feature>
<feature type="chain" id="PRO_5037724777" description="TonB-dependent receptor plug domain-containing protein" evidence="10">
    <location>
        <begin position="35"/>
        <end position="1195"/>
    </location>
</feature>
<dbReference type="NCBIfam" id="TIGR04057">
    <property type="entry name" value="SusC_RagA_signa"/>
    <property type="match status" value="1"/>
</dbReference>
<dbReference type="InterPro" id="IPR036942">
    <property type="entry name" value="Beta-barrel_TonB_sf"/>
</dbReference>
<dbReference type="InterPro" id="IPR012910">
    <property type="entry name" value="Plug_dom"/>
</dbReference>
<evidence type="ECO:0000256" key="7">
    <source>
        <dbReference type="ARBA" id="ARBA00023237"/>
    </source>
</evidence>
<dbReference type="SUPFAM" id="SSF49464">
    <property type="entry name" value="Carboxypeptidase regulatory domain-like"/>
    <property type="match status" value="1"/>
</dbReference>
<evidence type="ECO:0000256" key="2">
    <source>
        <dbReference type="ARBA" id="ARBA00022448"/>
    </source>
</evidence>
<keyword evidence="13" id="KW-1185">Reference proteome</keyword>
<name>A0A916JBY0_9BACT</name>
<dbReference type="InterPro" id="IPR008969">
    <property type="entry name" value="CarboxyPept-like_regulatory"/>
</dbReference>
<comment type="similarity">
    <text evidence="8">Belongs to the TonB-dependent receptor family.</text>
</comment>
<dbReference type="GO" id="GO:0044718">
    <property type="term" value="P:siderophore transmembrane transport"/>
    <property type="evidence" value="ECO:0007669"/>
    <property type="project" value="TreeGrafter"/>
</dbReference>
<dbReference type="SUPFAM" id="SSF56935">
    <property type="entry name" value="Porins"/>
    <property type="match status" value="1"/>
</dbReference>
<evidence type="ECO:0000313" key="12">
    <source>
        <dbReference type="EMBL" id="CAG4999884.1"/>
    </source>
</evidence>
<evidence type="ECO:0000313" key="13">
    <source>
        <dbReference type="Proteomes" id="UP000680038"/>
    </source>
</evidence>
<evidence type="ECO:0000256" key="4">
    <source>
        <dbReference type="ARBA" id="ARBA00022692"/>
    </source>
</evidence>
<evidence type="ECO:0000256" key="9">
    <source>
        <dbReference type="SAM" id="MobiDB-lite"/>
    </source>
</evidence>
<evidence type="ECO:0000256" key="3">
    <source>
        <dbReference type="ARBA" id="ARBA00022452"/>
    </source>
</evidence>
<dbReference type="InterPro" id="IPR023997">
    <property type="entry name" value="TonB-dep_OMP_SusC/RagA_CS"/>
</dbReference>
<dbReference type="InterPro" id="IPR039426">
    <property type="entry name" value="TonB-dep_rcpt-like"/>
</dbReference>
<dbReference type="Gene3D" id="2.60.40.1120">
    <property type="entry name" value="Carboxypeptidase-like, regulatory domain"/>
    <property type="match status" value="1"/>
</dbReference>
<dbReference type="Gene3D" id="2.170.130.10">
    <property type="entry name" value="TonB-dependent receptor, plug domain"/>
    <property type="match status" value="1"/>
</dbReference>
<organism evidence="12 13">
    <name type="scientific">Dyadobacter helix</name>
    <dbReference type="NCBI Taxonomy" id="2822344"/>
    <lineage>
        <taxon>Bacteria</taxon>
        <taxon>Pseudomonadati</taxon>
        <taxon>Bacteroidota</taxon>
        <taxon>Cytophagia</taxon>
        <taxon>Cytophagales</taxon>
        <taxon>Spirosomataceae</taxon>
        <taxon>Dyadobacter</taxon>
    </lineage>
</organism>
<comment type="caution">
    <text evidence="12">The sequence shown here is derived from an EMBL/GenBank/DDBJ whole genome shotgun (WGS) entry which is preliminary data.</text>
</comment>
<keyword evidence="6 8" id="KW-0472">Membrane</keyword>
<dbReference type="PANTHER" id="PTHR30069:SF29">
    <property type="entry name" value="HEMOGLOBIN AND HEMOGLOBIN-HAPTOGLOBIN-BINDING PROTEIN 1-RELATED"/>
    <property type="match status" value="1"/>
</dbReference>
<dbReference type="NCBIfam" id="TIGR04056">
    <property type="entry name" value="OMP_RagA_SusC"/>
    <property type="match status" value="1"/>
</dbReference>
<dbReference type="Pfam" id="PF13715">
    <property type="entry name" value="CarbopepD_reg_2"/>
    <property type="match status" value="1"/>
</dbReference>
<dbReference type="RefSeq" id="WP_215238979.1">
    <property type="nucleotide sequence ID" value="NZ_CAJRAF010000002.1"/>
</dbReference>
<gene>
    <name evidence="12" type="ORF">DYBT9275_02335</name>
</gene>
<dbReference type="AlphaFoldDB" id="A0A916JBY0"/>
<feature type="region of interest" description="Disordered" evidence="9">
    <location>
        <begin position="122"/>
        <end position="146"/>
    </location>
</feature>
<dbReference type="PROSITE" id="PS52016">
    <property type="entry name" value="TONB_DEPENDENT_REC_3"/>
    <property type="match status" value="1"/>
</dbReference>
<evidence type="ECO:0000256" key="8">
    <source>
        <dbReference type="PROSITE-ProRule" id="PRU01360"/>
    </source>
</evidence>
<evidence type="ECO:0000256" key="10">
    <source>
        <dbReference type="SAM" id="SignalP"/>
    </source>
</evidence>
<proteinExistence type="inferred from homology"/>
<keyword evidence="4 8" id="KW-0812">Transmembrane</keyword>
<dbReference type="InterPro" id="IPR023996">
    <property type="entry name" value="TonB-dep_OMP_SusC/RagA"/>
</dbReference>
<accession>A0A916JBY0</accession>
<dbReference type="InterPro" id="IPR037066">
    <property type="entry name" value="Plug_dom_sf"/>
</dbReference>
<evidence type="ECO:0000259" key="11">
    <source>
        <dbReference type="Pfam" id="PF07715"/>
    </source>
</evidence>
<feature type="domain" description="TonB-dependent receptor plug" evidence="11">
    <location>
        <begin position="237"/>
        <end position="345"/>
    </location>
</feature>
<dbReference type="Proteomes" id="UP000680038">
    <property type="component" value="Unassembled WGS sequence"/>
</dbReference>
<dbReference type="Gene3D" id="2.40.170.20">
    <property type="entry name" value="TonB-dependent receptor, beta-barrel domain"/>
    <property type="match status" value="1"/>
</dbReference>
<dbReference type="GO" id="GO:0015344">
    <property type="term" value="F:siderophore uptake transmembrane transporter activity"/>
    <property type="evidence" value="ECO:0007669"/>
    <property type="project" value="TreeGrafter"/>
</dbReference>
<feature type="signal peptide" evidence="10">
    <location>
        <begin position="1"/>
        <end position="34"/>
    </location>
</feature>
<dbReference type="GO" id="GO:0009279">
    <property type="term" value="C:cell outer membrane"/>
    <property type="evidence" value="ECO:0007669"/>
    <property type="project" value="UniProtKB-SubCell"/>
</dbReference>
<evidence type="ECO:0000256" key="6">
    <source>
        <dbReference type="ARBA" id="ARBA00023136"/>
    </source>
</evidence>
<dbReference type="EMBL" id="CAJRAF010000002">
    <property type="protein sequence ID" value="CAG4999884.1"/>
    <property type="molecule type" value="Genomic_DNA"/>
</dbReference>
<sequence>MKKNLCFKAIFRTTMKITALQICVAIIFSGLALANDKLAAQNILERKVSVKMDDRPLKKVLSAIGHSTGVNFMYNPLEIKSSALVSVNASNEQLENVLSKLLTPLHVTYEVSGRQILLFKMPEKEGNENRNTETDPQGPIDRKVSGNVKDRASGEALPGVSILLKGSTQGTVTDASGNYSLTLPDGDGALIFSYVGYKVQEIMLGNKSVVDVTMEADVKALGEVVVTALGISREKSSLGYAVGEIKGSAIQKVPQENVLNALTGKVVGLKISNSNSDLNGETQVIIRGKKSLAGADSPLIVIDGVPVGDDARVIADLNANNVESVSVLKGPSAAALYGSRAGNGVLIITTKNGDTGRKGIGVTFNSGYTASIPYHYIKTQNRFTSGRNGEFNESAFTHWYGPEEGTNAVQWNSNGQSVPLKFYPNNQKNYFRTGNSFINDIGVSGSSGKGSFQMSLSDMRGTGTYPGTELKKNAFDFAASYNVTPRFKLSANVHIVNSGSDNYALQSLDDYQYEDIFFVPPHVNVNDLKDYWVDPNVLQRRVTASTDNPWYTAYESTDQFKMVRVYGNAKFDWKLSEAFSLMGRLGNSKTNNEVQQREAYSDKWYPKGYYLSTVNYREETNTDFLLSYKKDIRDISVNASVGANIFYLRGSASSIGGQNLLLPGLYTSSNIDRANVSYSNSFSEKMVYSAYGIASVGYKNFVYLDLTGRNDWSSTLPANNRSYFYPSASLSLVVNNMFDLPKSVSMLKLRGGWAEVGKDTDPYRLGQTLVKGNWANYETYARNTVMPNVNLKPENAVSSEFGFDLAMFRKKAGLNVTYYKVANRNQILNVPIADISGYTSAQVNAGVVENKGLEIELWAKPVQTKDFSWDFNINFTKDRSKLKKLTDGINTYSFWSQTGIYAQTKVGENIGDLYGYDILRVTDGEYKGWPLLDANGRSQRGTQMQKIANVISDFFVGFQTSVTYKNFTLSANLDWRQGGQYYSMTMLRLARGGLIEDWHNGISSSTFSGILGNNSFNGNNDQLAAEIKNNPEIYRDNKVWVGGRNAELGGFPLAGRNNGAFYPGVRSNGQGGYVENFGAEGTKLFASDLIVDPGGGYWSQGVDNWIYDASYVKMRELALSYQFPKNFTDKIKAQNLSLSLFTKNLILWTKAKNDIDPELAFVYTGGRGGTYAQGFDRWNAGPWTASLGLKLNVQF</sequence>
<dbReference type="Pfam" id="PF07715">
    <property type="entry name" value="Plug"/>
    <property type="match status" value="1"/>
</dbReference>